<protein>
    <submittedName>
        <fullName evidence="5">ParB-like partition protein</fullName>
    </submittedName>
</protein>
<feature type="domain" description="ParB-like N-terminal" evidence="4">
    <location>
        <begin position="30"/>
        <end position="119"/>
    </location>
</feature>
<dbReference type="STRING" id="1318466.BN85413570"/>
<dbReference type="Proteomes" id="UP000032740">
    <property type="component" value="Chromosome"/>
</dbReference>
<dbReference type="InterPro" id="IPR036086">
    <property type="entry name" value="ParB/Sulfiredoxin_sf"/>
</dbReference>
<dbReference type="OrthoDB" id="9802051at2"/>
<proteinExistence type="inferred from homology"/>
<dbReference type="AlphaFoldDB" id="U4KLS7"/>
<keyword evidence="3" id="KW-0238">DNA-binding</keyword>
<comment type="similarity">
    <text evidence="1">Belongs to the ParB family.</text>
</comment>
<dbReference type="SUPFAM" id="SSF110849">
    <property type="entry name" value="ParB/Sulfiredoxin"/>
    <property type="match status" value="1"/>
</dbReference>
<dbReference type="InterPro" id="IPR003115">
    <property type="entry name" value="ParB_N"/>
</dbReference>
<dbReference type="GO" id="GO:0005694">
    <property type="term" value="C:chromosome"/>
    <property type="evidence" value="ECO:0007669"/>
    <property type="project" value="TreeGrafter"/>
</dbReference>
<dbReference type="SUPFAM" id="SSF109709">
    <property type="entry name" value="KorB DNA-binding domain-like"/>
    <property type="match status" value="1"/>
</dbReference>
<dbReference type="Pfam" id="PF17762">
    <property type="entry name" value="HTH_ParB"/>
    <property type="match status" value="1"/>
</dbReference>
<dbReference type="PANTHER" id="PTHR33375">
    <property type="entry name" value="CHROMOSOME-PARTITIONING PROTEIN PARB-RELATED"/>
    <property type="match status" value="1"/>
</dbReference>
<evidence type="ECO:0000313" key="6">
    <source>
        <dbReference type="Proteomes" id="UP000032740"/>
    </source>
</evidence>
<evidence type="ECO:0000259" key="4">
    <source>
        <dbReference type="SMART" id="SM00470"/>
    </source>
</evidence>
<evidence type="ECO:0000256" key="1">
    <source>
        <dbReference type="ARBA" id="ARBA00006295"/>
    </source>
</evidence>
<accession>U4KLS7</accession>
<name>U4KLS7_ALTPJ</name>
<dbReference type="Pfam" id="PF02195">
    <property type="entry name" value="ParB_N"/>
    <property type="match status" value="1"/>
</dbReference>
<dbReference type="PANTHER" id="PTHR33375:SF1">
    <property type="entry name" value="CHROMOSOME-PARTITIONING PROTEIN PARB-RELATED"/>
    <property type="match status" value="1"/>
</dbReference>
<dbReference type="Gene3D" id="3.90.1530.30">
    <property type="match status" value="1"/>
</dbReference>
<dbReference type="FunFam" id="3.90.1530.30:FF:000001">
    <property type="entry name" value="Chromosome partitioning protein ParB"/>
    <property type="match status" value="1"/>
</dbReference>
<dbReference type="InterPro" id="IPR004437">
    <property type="entry name" value="ParB/RepB/Spo0J"/>
</dbReference>
<dbReference type="RefSeq" id="WP_030003817.1">
    <property type="nucleotide sequence ID" value="NC_022538.1"/>
</dbReference>
<reference evidence="5 6" key="1">
    <citation type="journal article" date="2013" name="J. Mol. Microbiol. Biotechnol.">
        <title>Analysis of the Complete Genomes of Acholeplasma brassicae , A. palmae and A. laidlawii and Their Comparison to the Obligate Parasites from ' Candidatus Phytoplasma'.</title>
        <authorList>
            <person name="Kube M."/>
            <person name="Siewert C."/>
            <person name="Migdoll A.M."/>
            <person name="Duduk B."/>
            <person name="Holz S."/>
            <person name="Rabus R."/>
            <person name="Seemuller E."/>
            <person name="Mitrovic J."/>
            <person name="Muller I."/>
            <person name="Buttner C."/>
            <person name="Reinhardt R."/>
        </authorList>
    </citation>
    <scope>NUCLEOTIDE SEQUENCE [LARGE SCALE GENOMIC DNA]</scope>
    <source>
        <strain evidence="5 6">J233</strain>
    </source>
</reference>
<evidence type="ECO:0000313" key="5">
    <source>
        <dbReference type="EMBL" id="CCV64934.1"/>
    </source>
</evidence>
<evidence type="ECO:0000256" key="2">
    <source>
        <dbReference type="ARBA" id="ARBA00022829"/>
    </source>
</evidence>
<dbReference type="CDD" id="cd16393">
    <property type="entry name" value="SPO0J_N"/>
    <property type="match status" value="1"/>
</dbReference>
<organism evidence="5 6">
    <name type="scientific">Alteracholeplasma palmae (strain ATCC 49389 / J233)</name>
    <name type="common">Acholeplasma palmae</name>
    <dbReference type="NCBI Taxonomy" id="1318466"/>
    <lineage>
        <taxon>Bacteria</taxon>
        <taxon>Bacillati</taxon>
        <taxon>Mycoplasmatota</taxon>
        <taxon>Mollicutes</taxon>
        <taxon>Acholeplasmatales</taxon>
        <taxon>Acholeplasmataceae</taxon>
        <taxon>Acholeplasma</taxon>
    </lineage>
</organism>
<dbReference type="InterPro" id="IPR041468">
    <property type="entry name" value="HTH_ParB/Spo0J"/>
</dbReference>
<dbReference type="FunFam" id="1.10.10.2830:FF:000001">
    <property type="entry name" value="Chromosome partitioning protein ParB"/>
    <property type="match status" value="1"/>
</dbReference>
<dbReference type="GO" id="GO:0007059">
    <property type="term" value="P:chromosome segregation"/>
    <property type="evidence" value="ECO:0007669"/>
    <property type="project" value="UniProtKB-KW"/>
</dbReference>
<dbReference type="Gene3D" id="1.10.10.2830">
    <property type="match status" value="1"/>
</dbReference>
<dbReference type="NCBIfam" id="TIGR00180">
    <property type="entry name" value="parB_part"/>
    <property type="match status" value="1"/>
</dbReference>
<dbReference type="SMART" id="SM00470">
    <property type="entry name" value="ParB"/>
    <property type="match status" value="1"/>
</dbReference>
<dbReference type="HOGENOM" id="CLU_023853_0_0_14"/>
<keyword evidence="2" id="KW-0159">Chromosome partition</keyword>
<keyword evidence="6" id="KW-1185">Reference proteome</keyword>
<dbReference type="EMBL" id="FO681347">
    <property type="protein sequence ID" value="CCV64934.1"/>
    <property type="molecule type" value="Genomic_DNA"/>
</dbReference>
<evidence type="ECO:0000256" key="3">
    <source>
        <dbReference type="ARBA" id="ARBA00023125"/>
    </source>
</evidence>
<dbReference type="KEGG" id="apal:BN85413570"/>
<dbReference type="InterPro" id="IPR050336">
    <property type="entry name" value="Chromosome_partition/occlusion"/>
</dbReference>
<gene>
    <name evidence="5" type="ORF">BN85413570</name>
</gene>
<sequence>MKPNNLKPRKLEDLIKEHHIDEVLEGEVVLEVELSKIKPNPFQPRRIFNPEKIRELANSIEEHGVFQPIILKTVKEGYIIVSGERRFRASQLVGKKTIPAIIRAYQEDKVAEIALVENLQREDLTAIEEAEAYLNIMKQLEITQNDLAIKIGKSRSHVTNMLGLLNLPAEVQQMMLENKLSMGHARALSKLEDSEKIIQLAKKIINENLSVRQIEELTQRESKAKKIKVQRKPEIFQKYEKKIKEKYQVSAKIFTNKIVISKLTEEKINDIINILLKDDY</sequence>
<dbReference type="GO" id="GO:0003677">
    <property type="term" value="F:DNA binding"/>
    <property type="evidence" value="ECO:0007669"/>
    <property type="project" value="UniProtKB-KW"/>
</dbReference>